<dbReference type="EMBL" id="CM003534">
    <property type="protein sequence ID" value="RCV33343.1"/>
    <property type="molecule type" value="Genomic_DNA"/>
</dbReference>
<proteinExistence type="inferred from homology"/>
<evidence type="ECO:0000256" key="1">
    <source>
        <dbReference type="ARBA" id="ARBA00006974"/>
    </source>
</evidence>
<gene>
    <name evidence="3" type="ORF">SETIT_7G076600v2</name>
</gene>
<reference evidence="3" key="2">
    <citation type="submission" date="2015-07" db="EMBL/GenBank/DDBJ databases">
        <authorList>
            <person name="Noorani M."/>
        </authorList>
    </citation>
    <scope>NUCLEOTIDE SEQUENCE</scope>
    <source>
        <strain evidence="3">Yugu1</strain>
    </source>
</reference>
<dbReference type="GO" id="GO:0009733">
    <property type="term" value="P:response to auxin"/>
    <property type="evidence" value="ECO:0007669"/>
    <property type="project" value="InterPro"/>
</dbReference>
<protein>
    <submittedName>
        <fullName evidence="3">Uncharacterized protein</fullName>
    </submittedName>
</protein>
<dbReference type="AlphaFoldDB" id="A0A368RTD1"/>
<reference evidence="3" key="1">
    <citation type="journal article" date="2012" name="Nat. Biotechnol.">
        <title>Reference genome sequence of the model plant Setaria.</title>
        <authorList>
            <person name="Bennetzen J.L."/>
            <person name="Schmutz J."/>
            <person name="Wang H."/>
            <person name="Percifield R."/>
            <person name="Hawkins J."/>
            <person name="Pontaroli A.C."/>
            <person name="Estep M."/>
            <person name="Feng L."/>
            <person name="Vaughn J.N."/>
            <person name="Grimwood J."/>
            <person name="Jenkins J."/>
            <person name="Barry K."/>
            <person name="Lindquist E."/>
            <person name="Hellsten U."/>
            <person name="Deshpande S."/>
            <person name="Wang X."/>
            <person name="Wu X."/>
            <person name="Mitros T."/>
            <person name="Triplett J."/>
            <person name="Yang X."/>
            <person name="Ye C.Y."/>
            <person name="Mauro-Herrera M."/>
            <person name="Wang L."/>
            <person name="Li P."/>
            <person name="Sharma M."/>
            <person name="Sharma R."/>
            <person name="Ronald P.C."/>
            <person name="Panaud O."/>
            <person name="Kellogg E.A."/>
            <person name="Brutnell T.P."/>
            <person name="Doust A.N."/>
            <person name="Tuskan G.A."/>
            <person name="Rokhsar D."/>
            <person name="Devos K.M."/>
        </authorList>
    </citation>
    <scope>NUCLEOTIDE SEQUENCE [LARGE SCALE GENOMIC DNA]</scope>
    <source>
        <strain evidence="3">Yugu1</strain>
    </source>
</reference>
<evidence type="ECO:0000256" key="2">
    <source>
        <dbReference type="SAM" id="MobiDB-lite"/>
    </source>
</evidence>
<dbReference type="PANTHER" id="PTHR31374">
    <property type="entry name" value="AUXIN-INDUCED PROTEIN-LIKE-RELATED"/>
    <property type="match status" value="1"/>
</dbReference>
<dbReference type="Pfam" id="PF02519">
    <property type="entry name" value="Auxin_inducible"/>
    <property type="match status" value="1"/>
</dbReference>
<name>A0A368RTD1_SETIT</name>
<evidence type="ECO:0000313" key="3">
    <source>
        <dbReference type="EMBL" id="RCV33343.1"/>
    </source>
</evidence>
<dbReference type="OrthoDB" id="660486at2759"/>
<dbReference type="STRING" id="4555.A0A368RTD1"/>
<sequence>MEKLRWSRSSSSPRNQAERKGFLAKTVERCRRSLSRRRSPAAPPGCFAVLVGPERERFVVRAERANHPLFRALLDEAEAEYGFPHPAAGPLVLPCSAEEFRRVMSEVERDEDGEKEDVARGASVAASSPAWRFFSGGGDHAGYVKMSPEPHTYGPLCELAM</sequence>
<comment type="similarity">
    <text evidence="1">Belongs to the ARG7 family.</text>
</comment>
<accession>A0A368RTD1</accession>
<dbReference type="InterPro" id="IPR003676">
    <property type="entry name" value="SAUR_fam"/>
</dbReference>
<dbReference type="PANTHER" id="PTHR31374:SF151">
    <property type="match status" value="1"/>
</dbReference>
<organism evidence="3">
    <name type="scientific">Setaria italica</name>
    <name type="common">Foxtail millet</name>
    <name type="synonym">Panicum italicum</name>
    <dbReference type="NCBI Taxonomy" id="4555"/>
    <lineage>
        <taxon>Eukaryota</taxon>
        <taxon>Viridiplantae</taxon>
        <taxon>Streptophyta</taxon>
        <taxon>Embryophyta</taxon>
        <taxon>Tracheophyta</taxon>
        <taxon>Spermatophyta</taxon>
        <taxon>Magnoliopsida</taxon>
        <taxon>Liliopsida</taxon>
        <taxon>Poales</taxon>
        <taxon>Poaceae</taxon>
        <taxon>PACMAD clade</taxon>
        <taxon>Panicoideae</taxon>
        <taxon>Panicodae</taxon>
        <taxon>Paniceae</taxon>
        <taxon>Cenchrinae</taxon>
        <taxon>Setaria</taxon>
    </lineage>
</organism>
<feature type="region of interest" description="Disordered" evidence="2">
    <location>
        <begin position="1"/>
        <end position="22"/>
    </location>
</feature>